<evidence type="ECO:0000313" key="1">
    <source>
        <dbReference type="EMBL" id="KIW80888.1"/>
    </source>
</evidence>
<proteinExistence type="predicted"/>
<keyword evidence="2" id="KW-1185">Reference proteome</keyword>
<accession>A0A0D2GJ91</accession>
<dbReference type="VEuPathDB" id="FungiDB:Z517_03911"/>
<dbReference type="RefSeq" id="XP_013284696.1">
    <property type="nucleotide sequence ID" value="XM_013429242.1"/>
</dbReference>
<dbReference type="EMBL" id="KN846971">
    <property type="protein sequence ID" value="KIW80888.1"/>
    <property type="molecule type" value="Genomic_DNA"/>
</dbReference>
<evidence type="ECO:0000313" key="2">
    <source>
        <dbReference type="Proteomes" id="UP000053029"/>
    </source>
</evidence>
<dbReference type="GeneID" id="25303401"/>
<dbReference type="AlphaFoldDB" id="A0A0D2GJ91"/>
<dbReference type="Gene3D" id="1.10.150.20">
    <property type="entry name" value="5' to 3' exonuclease, C-terminal subdomain"/>
    <property type="match status" value="1"/>
</dbReference>
<name>A0A0D2GJ91_9EURO</name>
<protein>
    <submittedName>
        <fullName evidence="1">Uncharacterized protein</fullName>
    </submittedName>
</protein>
<dbReference type="OrthoDB" id="5387133at2759"/>
<dbReference type="Proteomes" id="UP000053029">
    <property type="component" value="Unassembled WGS sequence"/>
</dbReference>
<sequence>MNTQQQLQHDLAITPKTANLLIQLGYTSYRDLRNLSPNQIVAQLKTLPDIMPAQAEQYRRGLRRMVWLATQDNPRAQAQLYPNWTQKALKGRGLWRDDIDYDGLSGDEVNQLHHEIKDREFSIG</sequence>
<dbReference type="HOGENOM" id="CLU_2072886_0_0_1"/>
<organism evidence="1 2">
    <name type="scientific">Fonsecaea pedrosoi CBS 271.37</name>
    <dbReference type="NCBI Taxonomy" id="1442368"/>
    <lineage>
        <taxon>Eukaryota</taxon>
        <taxon>Fungi</taxon>
        <taxon>Dikarya</taxon>
        <taxon>Ascomycota</taxon>
        <taxon>Pezizomycotina</taxon>
        <taxon>Eurotiomycetes</taxon>
        <taxon>Chaetothyriomycetidae</taxon>
        <taxon>Chaetothyriales</taxon>
        <taxon>Herpotrichiellaceae</taxon>
        <taxon>Fonsecaea</taxon>
    </lineage>
</organism>
<reference evidence="1 2" key="1">
    <citation type="submission" date="2015-01" db="EMBL/GenBank/DDBJ databases">
        <title>The Genome Sequence of Fonsecaea pedrosoi CBS 271.37.</title>
        <authorList>
            <consortium name="The Broad Institute Genomics Platform"/>
            <person name="Cuomo C."/>
            <person name="de Hoog S."/>
            <person name="Gorbushina A."/>
            <person name="Stielow B."/>
            <person name="Teixiera M."/>
            <person name="Abouelleil A."/>
            <person name="Chapman S.B."/>
            <person name="Priest M."/>
            <person name="Young S.K."/>
            <person name="Wortman J."/>
            <person name="Nusbaum C."/>
            <person name="Birren B."/>
        </authorList>
    </citation>
    <scope>NUCLEOTIDE SEQUENCE [LARGE SCALE GENOMIC DNA]</scope>
    <source>
        <strain evidence="1 2">CBS 271.37</strain>
    </source>
</reference>
<gene>
    <name evidence="1" type="ORF">Z517_03911</name>
</gene>